<evidence type="ECO:0000313" key="3">
    <source>
        <dbReference type="Proteomes" id="UP000748531"/>
    </source>
</evidence>
<dbReference type="Proteomes" id="UP000748531">
    <property type="component" value="Unassembled WGS sequence"/>
</dbReference>
<evidence type="ECO:0000313" key="2">
    <source>
        <dbReference type="EMBL" id="KAF5396410.1"/>
    </source>
</evidence>
<accession>A0A8J4SU58</accession>
<proteinExistence type="predicted"/>
<sequence length="218" mass="24785">MNFGGGTCVMAFNITVDYCEAHRLCHEEGVKRGIRLVFIGYHVGNLPNTSYQDELPESGIHSLLNAQYMTNQELIKWNETAEMIWNGEQAPMCTEDACNNASHISFVCQVVPSSEQRNSSMQAVQFKQNWSLKLESLSMKENSSSGCFDIIDGLTILMCAKRCQLREVCRTYYYNQSTKECLLSLYIDSRLPANVESRKKSWLRFTKVDSNATIIHVP</sequence>
<protein>
    <recommendedName>
        <fullName evidence="1">Apple domain-containing protein</fullName>
    </recommendedName>
</protein>
<comment type="caution">
    <text evidence="2">The sequence shown here is derived from an EMBL/GenBank/DDBJ whole genome shotgun (WGS) entry which is preliminary data.</text>
</comment>
<dbReference type="InterPro" id="IPR003609">
    <property type="entry name" value="Pan_app"/>
</dbReference>
<reference evidence="2" key="1">
    <citation type="submission" date="2019-05" db="EMBL/GenBank/DDBJ databases">
        <title>Annotation for the trematode Paragonimus heterotremus.</title>
        <authorList>
            <person name="Choi Y.-J."/>
        </authorList>
    </citation>
    <scope>NUCLEOTIDE SEQUENCE</scope>
    <source>
        <strain evidence="2">LC</strain>
    </source>
</reference>
<dbReference type="AlphaFoldDB" id="A0A8J4SU58"/>
<evidence type="ECO:0000259" key="1">
    <source>
        <dbReference type="Pfam" id="PF00024"/>
    </source>
</evidence>
<gene>
    <name evidence="2" type="ORF">PHET_10602</name>
</gene>
<name>A0A8J4SU58_9TREM</name>
<dbReference type="OrthoDB" id="6222038at2759"/>
<dbReference type="EMBL" id="LUCH01008194">
    <property type="protein sequence ID" value="KAF5396410.1"/>
    <property type="molecule type" value="Genomic_DNA"/>
</dbReference>
<organism evidence="2 3">
    <name type="scientific">Paragonimus heterotremus</name>
    <dbReference type="NCBI Taxonomy" id="100268"/>
    <lineage>
        <taxon>Eukaryota</taxon>
        <taxon>Metazoa</taxon>
        <taxon>Spiralia</taxon>
        <taxon>Lophotrochozoa</taxon>
        <taxon>Platyhelminthes</taxon>
        <taxon>Trematoda</taxon>
        <taxon>Digenea</taxon>
        <taxon>Plagiorchiida</taxon>
        <taxon>Troglotremata</taxon>
        <taxon>Troglotrematidae</taxon>
        <taxon>Paragonimus</taxon>
    </lineage>
</organism>
<keyword evidence="3" id="KW-1185">Reference proteome</keyword>
<feature type="domain" description="Apple" evidence="1">
    <location>
        <begin position="156"/>
        <end position="185"/>
    </location>
</feature>
<dbReference type="Pfam" id="PF00024">
    <property type="entry name" value="PAN_1"/>
    <property type="match status" value="1"/>
</dbReference>
<dbReference type="SUPFAM" id="SSF57414">
    <property type="entry name" value="Hairpin loop containing domain-like"/>
    <property type="match status" value="1"/>
</dbReference>